<dbReference type="PROSITE" id="PS50181">
    <property type="entry name" value="FBOX"/>
    <property type="match status" value="1"/>
</dbReference>
<dbReference type="Pfam" id="PF02373">
    <property type="entry name" value="JmjC"/>
    <property type="match status" value="1"/>
</dbReference>
<dbReference type="Pfam" id="PF12937">
    <property type="entry name" value="F-box-like"/>
    <property type="match status" value="1"/>
</dbReference>
<dbReference type="InterPro" id="IPR003347">
    <property type="entry name" value="JmjC_dom"/>
</dbReference>
<sequence>MTVEDNPQKRQKTHILNTHLLAKSRSISSYHQNLPKHPLGIKPSANIILSKDTDLQKIKHSAGDAFNKLSDDIILTILGLLDRDDLLSCTQVSKFWYAFSTFDELWRNMYTQSTPEERISKKITFDEWKGSWKNSILHHKSDPIDCTGLVYSDALFTPYANSCIDYEDIFHDIIIEQEKLRDIDGYWDANILTNPSKFPYRGRIPRIDEETFTYEMFEKNHWNDHPFILGSKKYNNGELNRWPKWTIQYLLEKFPNVKFRQESVLWELSLYEAYANENHDENPLYLFDCRSNAMKDLLPSGYYPNPPIFAKDDLFKIFNSCRPDHSWLITGPQRSGSTFHKDPNSTDAWNVVLQGSKLWVMLPPGMKPPGVFVSDDESEVMSPNGLAEWVKSGFWNDSIQISNDATLDDNDNQFGSGGFRTCIVGITFENECMYVPSGWWHTVINLQDSVAFTANFVPPCKINKVLKFMNNKRDQVSGFRHDLLQFQLNEFIKNYKGDENENIKILKEYLAREDLKNNDEDVGELKGTGCMPVFETFVEFLKINGYEDLLNRGLKEIEMENAKIKENEREKKSKIWEDLTKQAKEESTGFSFGFGFDDDDE</sequence>
<proteinExistence type="predicted"/>
<dbReference type="Gene3D" id="1.20.1280.50">
    <property type="match status" value="1"/>
</dbReference>
<dbReference type="GO" id="GO:0005634">
    <property type="term" value="C:nucleus"/>
    <property type="evidence" value="ECO:0007669"/>
    <property type="project" value="TreeGrafter"/>
</dbReference>
<dbReference type="InterPro" id="IPR001810">
    <property type="entry name" value="F-box_dom"/>
</dbReference>
<evidence type="ECO:0000259" key="1">
    <source>
        <dbReference type="PROSITE" id="PS50181"/>
    </source>
</evidence>
<evidence type="ECO:0000313" key="4">
    <source>
        <dbReference type="Proteomes" id="UP001378960"/>
    </source>
</evidence>
<evidence type="ECO:0008006" key="5">
    <source>
        <dbReference type="Google" id="ProtNLM"/>
    </source>
</evidence>
<dbReference type="PROSITE" id="PS51184">
    <property type="entry name" value="JMJC"/>
    <property type="match status" value="1"/>
</dbReference>
<dbReference type="SUPFAM" id="SSF51197">
    <property type="entry name" value="Clavaminate synthase-like"/>
    <property type="match status" value="1"/>
</dbReference>
<name>A0AAV5R8N1_PICKL</name>
<dbReference type="InterPro" id="IPR036047">
    <property type="entry name" value="F-box-like_dom_sf"/>
</dbReference>
<protein>
    <recommendedName>
        <fullName evidence="5">JmjC domain-containing protein</fullName>
    </recommendedName>
</protein>
<dbReference type="Proteomes" id="UP001378960">
    <property type="component" value="Unassembled WGS sequence"/>
</dbReference>
<organism evidence="3 4">
    <name type="scientific">Pichia kluyveri</name>
    <name type="common">Yeast</name>
    <dbReference type="NCBI Taxonomy" id="36015"/>
    <lineage>
        <taxon>Eukaryota</taxon>
        <taxon>Fungi</taxon>
        <taxon>Dikarya</taxon>
        <taxon>Ascomycota</taxon>
        <taxon>Saccharomycotina</taxon>
        <taxon>Pichiomycetes</taxon>
        <taxon>Pichiales</taxon>
        <taxon>Pichiaceae</taxon>
        <taxon>Pichia</taxon>
    </lineage>
</organism>
<keyword evidence="4" id="KW-1185">Reference proteome</keyword>
<dbReference type="AlphaFoldDB" id="A0AAV5R8N1"/>
<evidence type="ECO:0000313" key="3">
    <source>
        <dbReference type="EMBL" id="GMM47905.1"/>
    </source>
</evidence>
<dbReference type="PANTHER" id="PTHR12480:SF21">
    <property type="entry name" value="JMJC DOMAIN-CONTAINING PROTEIN 8"/>
    <property type="match status" value="1"/>
</dbReference>
<evidence type="ECO:0000259" key="2">
    <source>
        <dbReference type="PROSITE" id="PS51184"/>
    </source>
</evidence>
<feature type="domain" description="F-box" evidence="1">
    <location>
        <begin position="63"/>
        <end position="109"/>
    </location>
</feature>
<gene>
    <name evidence="3" type="ORF">DAPK24_045030</name>
</gene>
<accession>A0AAV5R8N1</accession>
<feature type="domain" description="JmjC" evidence="2">
    <location>
        <begin position="295"/>
        <end position="473"/>
    </location>
</feature>
<dbReference type="SMART" id="SM00558">
    <property type="entry name" value="JmjC"/>
    <property type="match status" value="1"/>
</dbReference>
<dbReference type="InterPro" id="IPR050910">
    <property type="entry name" value="JMJD6_ArgDemeth/LysHydrox"/>
</dbReference>
<dbReference type="Gene3D" id="2.60.120.650">
    <property type="entry name" value="Cupin"/>
    <property type="match status" value="1"/>
</dbReference>
<dbReference type="SUPFAM" id="SSF81383">
    <property type="entry name" value="F-box domain"/>
    <property type="match status" value="1"/>
</dbReference>
<dbReference type="SMART" id="SM00256">
    <property type="entry name" value="FBOX"/>
    <property type="match status" value="1"/>
</dbReference>
<dbReference type="GO" id="GO:0000987">
    <property type="term" value="F:cis-regulatory region sequence-specific DNA binding"/>
    <property type="evidence" value="ECO:0007669"/>
    <property type="project" value="TreeGrafter"/>
</dbReference>
<dbReference type="PANTHER" id="PTHR12480">
    <property type="entry name" value="ARGININE DEMETHYLASE AND LYSYL-HYDROXYLASE JMJD"/>
    <property type="match status" value="1"/>
</dbReference>
<dbReference type="EMBL" id="BTGB01000009">
    <property type="protein sequence ID" value="GMM47905.1"/>
    <property type="molecule type" value="Genomic_DNA"/>
</dbReference>
<reference evidence="3 4" key="1">
    <citation type="journal article" date="2023" name="Elife">
        <title>Identification of key yeast species and microbe-microbe interactions impacting larval growth of Drosophila in the wild.</title>
        <authorList>
            <person name="Mure A."/>
            <person name="Sugiura Y."/>
            <person name="Maeda R."/>
            <person name="Honda K."/>
            <person name="Sakurai N."/>
            <person name="Takahashi Y."/>
            <person name="Watada M."/>
            <person name="Katoh T."/>
            <person name="Gotoh A."/>
            <person name="Gotoh Y."/>
            <person name="Taniguchi I."/>
            <person name="Nakamura K."/>
            <person name="Hayashi T."/>
            <person name="Katayama T."/>
            <person name="Uemura T."/>
            <person name="Hattori Y."/>
        </authorList>
    </citation>
    <scope>NUCLEOTIDE SEQUENCE [LARGE SCALE GENOMIC DNA]</scope>
    <source>
        <strain evidence="3 4">PK-24</strain>
    </source>
</reference>
<comment type="caution">
    <text evidence="3">The sequence shown here is derived from an EMBL/GenBank/DDBJ whole genome shotgun (WGS) entry which is preliminary data.</text>
</comment>